<sequence length="119" mass="12828">MDRIGRSSTIQPLKGNFPRVLVGASRLVATNFHCASGAGSGSAAAPTVISELQARICVRMNFRSFGDEKYFHCALGAGSGSAAAPTVISELQARICVRMNFRSFGDEKCTRYGTRKRDH</sequence>
<evidence type="ECO:0000313" key="1">
    <source>
        <dbReference type="EMBL" id="KZV19687.1"/>
    </source>
</evidence>
<organism evidence="1 2">
    <name type="scientific">Dorcoceras hygrometricum</name>
    <dbReference type="NCBI Taxonomy" id="472368"/>
    <lineage>
        <taxon>Eukaryota</taxon>
        <taxon>Viridiplantae</taxon>
        <taxon>Streptophyta</taxon>
        <taxon>Embryophyta</taxon>
        <taxon>Tracheophyta</taxon>
        <taxon>Spermatophyta</taxon>
        <taxon>Magnoliopsida</taxon>
        <taxon>eudicotyledons</taxon>
        <taxon>Gunneridae</taxon>
        <taxon>Pentapetalae</taxon>
        <taxon>asterids</taxon>
        <taxon>lamiids</taxon>
        <taxon>Lamiales</taxon>
        <taxon>Gesneriaceae</taxon>
        <taxon>Didymocarpoideae</taxon>
        <taxon>Trichosporeae</taxon>
        <taxon>Loxocarpinae</taxon>
        <taxon>Dorcoceras</taxon>
    </lineage>
</organism>
<dbReference type="AlphaFoldDB" id="A0A2Z7AD52"/>
<proteinExistence type="predicted"/>
<reference evidence="1 2" key="1">
    <citation type="journal article" date="2015" name="Proc. Natl. Acad. Sci. U.S.A.">
        <title>The resurrection genome of Boea hygrometrica: A blueprint for survival of dehydration.</title>
        <authorList>
            <person name="Xiao L."/>
            <person name="Yang G."/>
            <person name="Zhang L."/>
            <person name="Yang X."/>
            <person name="Zhao S."/>
            <person name="Ji Z."/>
            <person name="Zhou Q."/>
            <person name="Hu M."/>
            <person name="Wang Y."/>
            <person name="Chen M."/>
            <person name="Xu Y."/>
            <person name="Jin H."/>
            <person name="Xiao X."/>
            <person name="Hu G."/>
            <person name="Bao F."/>
            <person name="Hu Y."/>
            <person name="Wan P."/>
            <person name="Li L."/>
            <person name="Deng X."/>
            <person name="Kuang T."/>
            <person name="Xiang C."/>
            <person name="Zhu J.K."/>
            <person name="Oliver M.J."/>
            <person name="He Y."/>
        </authorList>
    </citation>
    <scope>NUCLEOTIDE SEQUENCE [LARGE SCALE GENOMIC DNA]</scope>
    <source>
        <strain evidence="2">cv. XS01</strain>
    </source>
</reference>
<accession>A0A2Z7AD52</accession>
<evidence type="ECO:0000313" key="2">
    <source>
        <dbReference type="Proteomes" id="UP000250235"/>
    </source>
</evidence>
<gene>
    <name evidence="1" type="ORF">F511_42456</name>
</gene>
<dbReference type="Proteomes" id="UP000250235">
    <property type="component" value="Unassembled WGS sequence"/>
</dbReference>
<protein>
    <submittedName>
        <fullName evidence="1">ATP synthase delta chain, chloroplastic-like</fullName>
    </submittedName>
</protein>
<dbReference type="EMBL" id="KV016344">
    <property type="protein sequence ID" value="KZV19687.1"/>
    <property type="molecule type" value="Genomic_DNA"/>
</dbReference>
<keyword evidence="2" id="KW-1185">Reference proteome</keyword>
<name>A0A2Z7AD52_9LAMI</name>